<organism evidence="1 2">
    <name type="scientific">Stenomitos frigidus ULC18</name>
    <dbReference type="NCBI Taxonomy" id="2107698"/>
    <lineage>
        <taxon>Bacteria</taxon>
        <taxon>Bacillati</taxon>
        <taxon>Cyanobacteriota</taxon>
        <taxon>Cyanophyceae</taxon>
        <taxon>Leptolyngbyales</taxon>
        <taxon>Leptolyngbyaceae</taxon>
        <taxon>Stenomitos</taxon>
    </lineage>
</organism>
<evidence type="ECO:0000313" key="1">
    <source>
        <dbReference type="EMBL" id="PSB30152.1"/>
    </source>
</evidence>
<dbReference type="EMBL" id="PVWK01000055">
    <property type="protein sequence ID" value="PSB30152.1"/>
    <property type="molecule type" value="Genomic_DNA"/>
</dbReference>
<sequence length="133" mass="15579">MQSENQEKYFRVNRNTLGRSRKEMWRLFKSVVGLGAFKVEKGSSKSIKVRAERHISVILGESRSEREFSEKIERLEKDFVLLAENIIRYWDDLGASDLNASSIKRFLEYLCCEKQLEFQFLCSTIICPDTEAE</sequence>
<comment type="caution">
    <text evidence="1">The sequence shown here is derived from an EMBL/GenBank/DDBJ whole genome shotgun (WGS) entry which is preliminary data.</text>
</comment>
<accession>A0A2T1EBL9</accession>
<evidence type="ECO:0000313" key="2">
    <source>
        <dbReference type="Proteomes" id="UP000239576"/>
    </source>
</evidence>
<reference evidence="2" key="1">
    <citation type="submission" date="2018-02" db="EMBL/GenBank/DDBJ databases">
        <authorList>
            <person name="Moore K."/>
            <person name="Momper L."/>
        </authorList>
    </citation>
    <scope>NUCLEOTIDE SEQUENCE [LARGE SCALE GENOMIC DNA]</scope>
    <source>
        <strain evidence="2">ULC18</strain>
    </source>
</reference>
<dbReference type="RefSeq" id="WP_106256037.1">
    <property type="nucleotide sequence ID" value="NZ_CAWNSW010000027.1"/>
</dbReference>
<dbReference type="Proteomes" id="UP000239576">
    <property type="component" value="Unassembled WGS sequence"/>
</dbReference>
<protein>
    <submittedName>
        <fullName evidence="1">Uncharacterized protein</fullName>
    </submittedName>
</protein>
<dbReference type="AlphaFoldDB" id="A0A2T1EBL9"/>
<keyword evidence="2" id="KW-1185">Reference proteome</keyword>
<reference evidence="1 2" key="2">
    <citation type="submission" date="2018-03" db="EMBL/GenBank/DDBJ databases">
        <title>The ancient ancestry and fast evolution of plastids.</title>
        <authorList>
            <person name="Moore K.R."/>
            <person name="Magnabosco C."/>
            <person name="Momper L."/>
            <person name="Gold D.A."/>
            <person name="Bosak T."/>
            <person name="Fournier G.P."/>
        </authorList>
    </citation>
    <scope>NUCLEOTIDE SEQUENCE [LARGE SCALE GENOMIC DNA]</scope>
    <source>
        <strain evidence="1 2">ULC18</strain>
    </source>
</reference>
<name>A0A2T1EBL9_9CYAN</name>
<gene>
    <name evidence="1" type="ORF">C7B82_09350</name>
</gene>
<proteinExistence type="predicted"/>